<name>A0ACC6FR69_9HELI</name>
<comment type="caution">
    <text evidence="1">The sequence shown here is derived from an EMBL/GenBank/DDBJ whole genome shotgun (WGS) entry which is preliminary data.</text>
</comment>
<reference evidence="1 2" key="1">
    <citation type="journal article" date="2023" name="Microorganisms">
        <title>Isolation and Genomic Characteristics of Cat-Borne Campylobacter felis sp. nov. and Sheep-Borne Campylobacter ovis sp. nov.</title>
        <authorList>
            <person name="Wang H."/>
            <person name="Li Y."/>
            <person name="Gu Y."/>
            <person name="Zhou G."/>
            <person name="Chen X."/>
            <person name="Zhang X."/>
            <person name="Shao Z."/>
            <person name="Zhang J."/>
            <person name="Zhang M."/>
        </authorList>
    </citation>
    <scope>NUCLEOTIDE SEQUENCE [LARGE SCALE GENOMIC DNA]</scope>
    <source>
        <strain evidence="1 2">XJK30-2</strain>
    </source>
</reference>
<organism evidence="1 2">
    <name type="scientific">Helicobacter zhangjianzhongii</name>
    <dbReference type="NCBI Taxonomy" id="2974574"/>
    <lineage>
        <taxon>Bacteria</taxon>
        <taxon>Pseudomonadati</taxon>
        <taxon>Campylobacterota</taxon>
        <taxon>Epsilonproteobacteria</taxon>
        <taxon>Campylobacterales</taxon>
        <taxon>Helicobacteraceae</taxon>
        <taxon>Helicobacter</taxon>
    </lineage>
</organism>
<protein>
    <submittedName>
        <fullName evidence="1">Uncharacterized protein</fullName>
    </submittedName>
</protein>
<keyword evidence="2" id="KW-1185">Reference proteome</keyword>
<proteinExistence type="predicted"/>
<evidence type="ECO:0000313" key="2">
    <source>
        <dbReference type="Proteomes" id="UP001173802"/>
    </source>
</evidence>
<sequence length="60" mass="6646">MGNHCTDFTNFERTADFKSSSPSKFVKNSTSNTANPRILEEESQAPTRHCELCGAKRGNP</sequence>
<gene>
    <name evidence="1" type="ORF">NYG90_00775</name>
</gene>
<dbReference type="Proteomes" id="UP001173802">
    <property type="component" value="Unassembled WGS sequence"/>
</dbReference>
<evidence type="ECO:0000313" key="1">
    <source>
        <dbReference type="EMBL" id="MDL0081226.1"/>
    </source>
</evidence>
<accession>A0ACC6FR69</accession>
<dbReference type="EMBL" id="JANURN010000001">
    <property type="protein sequence ID" value="MDL0081226.1"/>
    <property type="molecule type" value="Genomic_DNA"/>
</dbReference>